<evidence type="ECO:0000313" key="1">
    <source>
        <dbReference type="EMBL" id="WNE95642.1"/>
    </source>
</evidence>
<dbReference type="InterPro" id="IPR005906">
    <property type="entry name" value="LysW"/>
</dbReference>
<dbReference type="PANTHER" id="PTHR40393:SF1">
    <property type="entry name" value="LYSINE BIOSYNTHESIS PROTEIN-RELATED"/>
    <property type="match status" value="1"/>
</dbReference>
<name>A0ABY9USW4_9ACTN</name>
<dbReference type="Pfam" id="PF21344">
    <property type="entry name" value="Zn_ribbon_LysW"/>
    <property type="match status" value="1"/>
</dbReference>
<evidence type="ECO:0000313" key="2">
    <source>
        <dbReference type="Proteomes" id="UP001305606"/>
    </source>
</evidence>
<dbReference type="Proteomes" id="UP001305606">
    <property type="component" value="Chromosome"/>
</dbReference>
<gene>
    <name evidence="1" type="ORF">PS467_09995</name>
</gene>
<sequence>MPVTVEKNTVCLVCDSELEIENGAETGEIIECGTCGQEHELTSGADNGYQVALAPEVEEDWGE</sequence>
<dbReference type="RefSeq" id="WP_268971087.1">
    <property type="nucleotide sequence ID" value="NZ_CP117522.1"/>
</dbReference>
<dbReference type="PANTHER" id="PTHR40393">
    <property type="entry name" value="LYSINE BIOSYNTHESIS PROTEIN-RELATED-RELATED"/>
    <property type="match status" value="1"/>
</dbReference>
<reference evidence="1 2" key="1">
    <citation type="submission" date="2023-02" db="EMBL/GenBank/DDBJ databases">
        <title>Streptomyces sp. SCA4-21 with antifungal activity against Fusarium oxysporum f. sp. cubense, Streptomyces sp. SCA2-17 with antifungal activity against Fusarium oxysporum f. sp. cubense.</title>
        <authorList>
            <person name="Qi D."/>
        </authorList>
    </citation>
    <scope>NUCLEOTIDE SEQUENCE [LARGE SCALE GENOMIC DNA]</scope>
    <source>
        <strain evidence="1 2">SCA4-21</strain>
    </source>
</reference>
<organism evidence="1 2">
    <name type="scientific">Streptomyces luomodiensis</name>
    <dbReference type="NCBI Taxonomy" id="3026192"/>
    <lineage>
        <taxon>Bacteria</taxon>
        <taxon>Bacillati</taxon>
        <taxon>Actinomycetota</taxon>
        <taxon>Actinomycetes</taxon>
        <taxon>Kitasatosporales</taxon>
        <taxon>Streptomycetaceae</taxon>
        <taxon>Streptomyces</taxon>
    </lineage>
</organism>
<keyword evidence="2" id="KW-1185">Reference proteome</keyword>
<dbReference type="EMBL" id="CP117522">
    <property type="protein sequence ID" value="WNE95642.1"/>
    <property type="molecule type" value="Genomic_DNA"/>
</dbReference>
<proteinExistence type="predicted"/>
<protein>
    <submittedName>
        <fullName evidence="1">Lysine biosynthesis protein LysW</fullName>
    </submittedName>
</protein>
<accession>A0ABY9USW4</accession>
<dbReference type="Gene3D" id="2.20.28.160">
    <property type="match status" value="1"/>
</dbReference>